<dbReference type="Proteomes" id="UP000604046">
    <property type="component" value="Unassembled WGS sequence"/>
</dbReference>
<keyword evidence="1" id="KW-0812">Transmembrane</keyword>
<reference evidence="2" key="1">
    <citation type="submission" date="2021-02" db="EMBL/GenBank/DDBJ databases">
        <authorList>
            <person name="Dougan E. K."/>
            <person name="Rhodes N."/>
            <person name="Thang M."/>
            <person name="Chan C."/>
        </authorList>
    </citation>
    <scope>NUCLEOTIDE SEQUENCE</scope>
</reference>
<feature type="transmembrane region" description="Helical" evidence="1">
    <location>
        <begin position="231"/>
        <end position="253"/>
    </location>
</feature>
<evidence type="ECO:0000313" key="3">
    <source>
        <dbReference type="Proteomes" id="UP000604046"/>
    </source>
</evidence>
<organism evidence="2 3">
    <name type="scientific">Symbiodinium natans</name>
    <dbReference type="NCBI Taxonomy" id="878477"/>
    <lineage>
        <taxon>Eukaryota</taxon>
        <taxon>Sar</taxon>
        <taxon>Alveolata</taxon>
        <taxon>Dinophyceae</taxon>
        <taxon>Suessiales</taxon>
        <taxon>Symbiodiniaceae</taxon>
        <taxon>Symbiodinium</taxon>
    </lineage>
</organism>
<name>A0A812RXK7_9DINO</name>
<dbReference type="AlphaFoldDB" id="A0A812RXK7"/>
<sequence>MALGTLSRLEKVTVLTGVAASVSCCINQEIDTRPIAPATVQAATQLVLSMGGFLFSLLLHWRHSGSFWSPLKLLATSTVFWCTAENVDAALGGILFGDHPWDPERMQVPMVGSMPAQQPMSLQWHLYLSLLLADTCLGGLGGLGGLGSPHGSENVEGISWPRAALGALFATLLDAAAEPAWLASRLYRYTACSIEGYCVLGVDPKNYVSWFLLMSLCYRAFLAWDGLPVLSVAPTSIVIIPYVAWSSVLVWYMNLIAASGGGVGVQLNSLFIGTVPLIFATCCACTKPRPEVRKQHSS</sequence>
<proteinExistence type="predicted"/>
<keyword evidence="1" id="KW-0472">Membrane</keyword>
<accession>A0A812RXK7</accession>
<comment type="caution">
    <text evidence="2">The sequence shown here is derived from an EMBL/GenBank/DDBJ whole genome shotgun (WGS) entry which is preliminary data.</text>
</comment>
<dbReference type="EMBL" id="CAJNDS010002395">
    <property type="protein sequence ID" value="CAE7459317.1"/>
    <property type="molecule type" value="Genomic_DNA"/>
</dbReference>
<keyword evidence="1" id="KW-1133">Transmembrane helix</keyword>
<gene>
    <name evidence="2" type="primary">ercc6l</name>
    <name evidence="2" type="ORF">SNAT2548_LOCUS25473</name>
</gene>
<evidence type="ECO:0000313" key="2">
    <source>
        <dbReference type="EMBL" id="CAE7459317.1"/>
    </source>
</evidence>
<evidence type="ECO:0000256" key="1">
    <source>
        <dbReference type="SAM" id="Phobius"/>
    </source>
</evidence>
<keyword evidence="3" id="KW-1185">Reference proteome</keyword>
<protein>
    <submittedName>
        <fullName evidence="2">Ercc6l protein</fullName>
    </submittedName>
</protein>